<dbReference type="InterPro" id="IPR055235">
    <property type="entry name" value="ASD1_cat"/>
</dbReference>
<comment type="similarity">
    <text evidence="3">Belongs to the glycosyl hydrolase 51 family.</text>
</comment>
<dbReference type="SUPFAM" id="SSF51445">
    <property type="entry name" value="(Trans)glycosidases"/>
    <property type="match status" value="1"/>
</dbReference>
<dbReference type="EC" id="3.2.1.55" evidence="5"/>
<dbReference type="SMART" id="SM00813">
    <property type="entry name" value="Alpha-L-AF_C"/>
    <property type="match status" value="1"/>
</dbReference>
<evidence type="ECO:0000256" key="6">
    <source>
        <dbReference type="ARBA" id="ARBA00022801"/>
    </source>
</evidence>
<comment type="subunit">
    <text evidence="4">Homohexamer; trimer of dimers.</text>
</comment>
<keyword evidence="7" id="KW-0119">Carbohydrate metabolism</keyword>
<dbReference type="Pfam" id="PF06964">
    <property type="entry name" value="Alpha-L-AF_C"/>
    <property type="match status" value="1"/>
</dbReference>
<keyword evidence="6" id="KW-0378">Hydrolase</keyword>
<dbReference type="InterPro" id="IPR013780">
    <property type="entry name" value="Glyco_hydro_b"/>
</dbReference>
<sequence length="643" mass="71340">MDAMLAFPLKTMDFEKEAEFAPGVSGEWMPITNGKNTAFSLEPPAPRHSGHSQKIRIASDDRCYAGIAQRVSVRGGIRYEAKLFARATREIESLRLAIVDRITGKTLGEAEVAIESHDWREYKTEIRVSAASADAEFRLTISSEEKTWKDSISTGALWLDHVSLLPEDHVGLVKPDVFEMTKRLNAGMMRLGGNYISAYHWRQGVGPAYERPNVMNEAWDHQADKYFGTIEFLEFCERLGVEPLICVNDGSGTPEEAAEWIRYCNADAETDPLGALRASHGRVEPFRAKYWEIGNEVWGPWQVGHCDAEEYAHRLVAFAKGMKAVDPELVLLGCGHTDDAWNRTVLDIAGEHIDYLTMHIYQHYSTYGYPGRDAAERAPAEEKFRAIVSYPEVSRYAIRQAADAIRSSEKARHVKLAITEYNTMYYPNTIRQGLPNEHTLEAAVANAANLNEMIRSCDIVEIGSFSDLVNGWLGGCIRVGDNYADQKKGRVPGWSGKGDLVYGTPTYYALELFANADIARVVEHELSCDTFDAPKHAWGVPTDGLPTLDVVCCISRDGRKLTALVVNRSLEDVDAELRANGFEAAPGAVVREIAGDRIDLVNDVFEPEAVVSRRFEAATEGSGALSLRLKAHSIYAVELTAAQ</sequence>
<evidence type="ECO:0000259" key="9">
    <source>
        <dbReference type="SMART" id="SM00813"/>
    </source>
</evidence>
<dbReference type="GO" id="GO:0046556">
    <property type="term" value="F:alpha-L-arabinofuranosidase activity"/>
    <property type="evidence" value="ECO:0007669"/>
    <property type="project" value="UniProtKB-EC"/>
</dbReference>
<dbReference type="SUPFAM" id="SSF51011">
    <property type="entry name" value="Glycosyl hydrolase domain"/>
    <property type="match status" value="1"/>
</dbReference>
<evidence type="ECO:0000256" key="3">
    <source>
        <dbReference type="ARBA" id="ARBA00007186"/>
    </source>
</evidence>
<dbReference type="OrthoDB" id="9758333at2"/>
<organism evidence="10 11">
    <name type="scientific">Paenibacillus antri</name>
    <dbReference type="NCBI Taxonomy" id="2582848"/>
    <lineage>
        <taxon>Bacteria</taxon>
        <taxon>Bacillati</taxon>
        <taxon>Bacillota</taxon>
        <taxon>Bacilli</taxon>
        <taxon>Bacillales</taxon>
        <taxon>Paenibacillaceae</taxon>
        <taxon>Paenibacillus</taxon>
    </lineage>
</organism>
<keyword evidence="11" id="KW-1185">Reference proteome</keyword>
<evidence type="ECO:0000256" key="2">
    <source>
        <dbReference type="ARBA" id="ARBA00004881"/>
    </source>
</evidence>
<comment type="pathway">
    <text evidence="2">Glycan metabolism.</text>
</comment>
<feature type="domain" description="Alpha-L-arabinofuranosidase C-terminal" evidence="9">
    <location>
        <begin position="419"/>
        <end position="633"/>
    </location>
</feature>
<keyword evidence="8" id="KW-0326">Glycosidase</keyword>
<dbReference type="EMBL" id="VCIW01000020">
    <property type="protein sequence ID" value="TLS49640.1"/>
    <property type="molecule type" value="Genomic_DNA"/>
</dbReference>
<dbReference type="PANTHER" id="PTHR43576">
    <property type="entry name" value="ALPHA-L-ARABINOFURANOSIDASE C-RELATED"/>
    <property type="match status" value="1"/>
</dbReference>
<dbReference type="AlphaFoldDB" id="A0A5R9G6A6"/>
<dbReference type="Gene3D" id="2.60.40.1180">
    <property type="entry name" value="Golgi alpha-mannosidase II"/>
    <property type="match status" value="1"/>
</dbReference>
<comment type="caution">
    <text evidence="10">The sequence shown here is derived from an EMBL/GenBank/DDBJ whole genome shotgun (WGS) entry which is preliminary data.</text>
</comment>
<evidence type="ECO:0000313" key="11">
    <source>
        <dbReference type="Proteomes" id="UP000309676"/>
    </source>
</evidence>
<dbReference type="GO" id="GO:0046373">
    <property type="term" value="P:L-arabinose metabolic process"/>
    <property type="evidence" value="ECO:0007669"/>
    <property type="project" value="InterPro"/>
</dbReference>
<evidence type="ECO:0000256" key="8">
    <source>
        <dbReference type="ARBA" id="ARBA00023295"/>
    </source>
</evidence>
<protein>
    <recommendedName>
        <fullName evidence="5">non-reducing end alpha-L-arabinofuranosidase</fullName>
        <ecNumber evidence="5">3.2.1.55</ecNumber>
    </recommendedName>
</protein>
<dbReference type="InterPro" id="IPR017853">
    <property type="entry name" value="GH"/>
</dbReference>
<dbReference type="InterPro" id="IPR010720">
    <property type="entry name" value="Alpha-L-AF_C"/>
</dbReference>
<accession>A0A5R9G6A6</accession>
<reference evidence="10 11" key="1">
    <citation type="submission" date="2019-05" db="EMBL/GenBank/DDBJ databases">
        <authorList>
            <person name="Narsing Rao M.P."/>
            <person name="Li W.J."/>
        </authorList>
    </citation>
    <scope>NUCLEOTIDE SEQUENCE [LARGE SCALE GENOMIC DNA]</scope>
    <source>
        <strain evidence="10 11">SYSU_K30003</strain>
    </source>
</reference>
<comment type="catalytic activity">
    <reaction evidence="1">
        <text>Hydrolysis of terminal non-reducing alpha-L-arabinofuranoside residues in alpha-L-arabinosides.</text>
        <dbReference type="EC" id="3.2.1.55"/>
    </reaction>
</comment>
<dbReference type="Proteomes" id="UP000309676">
    <property type="component" value="Unassembled WGS sequence"/>
</dbReference>
<dbReference type="Gene3D" id="3.20.20.80">
    <property type="entry name" value="Glycosidases"/>
    <property type="match status" value="1"/>
</dbReference>
<dbReference type="Pfam" id="PF22848">
    <property type="entry name" value="ASD1_dom"/>
    <property type="match status" value="1"/>
</dbReference>
<gene>
    <name evidence="10" type="ORF">FE782_24795</name>
</gene>
<name>A0A5R9G6A6_9BACL</name>
<evidence type="ECO:0000256" key="5">
    <source>
        <dbReference type="ARBA" id="ARBA00012670"/>
    </source>
</evidence>
<evidence type="ECO:0000313" key="10">
    <source>
        <dbReference type="EMBL" id="TLS49640.1"/>
    </source>
</evidence>
<dbReference type="GO" id="GO:0000272">
    <property type="term" value="P:polysaccharide catabolic process"/>
    <property type="evidence" value="ECO:0007669"/>
    <property type="project" value="TreeGrafter"/>
</dbReference>
<evidence type="ECO:0000256" key="7">
    <source>
        <dbReference type="ARBA" id="ARBA00023277"/>
    </source>
</evidence>
<evidence type="ECO:0000256" key="4">
    <source>
        <dbReference type="ARBA" id="ARBA00011165"/>
    </source>
</evidence>
<dbReference type="PANTHER" id="PTHR43576:SF3">
    <property type="entry name" value="ALPHA-L-ARABINOFURANOSIDASE C"/>
    <property type="match status" value="1"/>
</dbReference>
<evidence type="ECO:0000256" key="1">
    <source>
        <dbReference type="ARBA" id="ARBA00001462"/>
    </source>
</evidence>
<proteinExistence type="inferred from homology"/>